<dbReference type="InterPro" id="IPR007197">
    <property type="entry name" value="rSAM"/>
</dbReference>
<dbReference type="Pfam" id="PF02310">
    <property type="entry name" value="B12-binding"/>
    <property type="match status" value="1"/>
</dbReference>
<keyword evidence="5" id="KW-0411">Iron-sulfur</keyword>
<dbReference type="InterPro" id="IPR051198">
    <property type="entry name" value="BchE-like"/>
</dbReference>
<evidence type="ECO:0000256" key="4">
    <source>
        <dbReference type="ARBA" id="ARBA00023004"/>
    </source>
</evidence>
<evidence type="ECO:0000256" key="2">
    <source>
        <dbReference type="ARBA" id="ARBA00022691"/>
    </source>
</evidence>
<dbReference type="GO" id="GO:0003824">
    <property type="term" value="F:catalytic activity"/>
    <property type="evidence" value="ECO:0007669"/>
    <property type="project" value="InterPro"/>
</dbReference>
<dbReference type="Gene3D" id="3.40.50.280">
    <property type="entry name" value="Cobalamin-binding domain"/>
    <property type="match status" value="1"/>
</dbReference>
<organism evidence="8 9">
    <name type="scientific">Berkelbacteria bacterium GW2011_GWA1_36_9</name>
    <dbReference type="NCBI Taxonomy" id="1618331"/>
    <lineage>
        <taxon>Bacteria</taxon>
        <taxon>Candidatus Berkelbacteria</taxon>
    </lineage>
</organism>
<proteinExistence type="predicted"/>
<dbReference type="SFLD" id="SFLDG01082">
    <property type="entry name" value="B12-binding_domain_containing"/>
    <property type="match status" value="1"/>
</dbReference>
<comment type="cofactor">
    <cofactor evidence="1">
        <name>[4Fe-4S] cluster</name>
        <dbReference type="ChEBI" id="CHEBI:49883"/>
    </cofactor>
</comment>
<comment type="caution">
    <text evidence="8">The sequence shown here is derived from an EMBL/GenBank/DDBJ whole genome shotgun (WGS) entry which is preliminary data.</text>
</comment>
<dbReference type="AlphaFoldDB" id="A0A0G0FC68"/>
<evidence type="ECO:0000259" key="7">
    <source>
        <dbReference type="PROSITE" id="PS51918"/>
    </source>
</evidence>
<evidence type="ECO:0000256" key="3">
    <source>
        <dbReference type="ARBA" id="ARBA00022723"/>
    </source>
</evidence>
<dbReference type="InterPro" id="IPR006638">
    <property type="entry name" value="Elp3/MiaA/NifB-like_rSAM"/>
</dbReference>
<gene>
    <name evidence="8" type="ORF">US31_C0027G0004</name>
</gene>
<dbReference type="CDD" id="cd02068">
    <property type="entry name" value="radical_SAM_B12_BD"/>
    <property type="match status" value="1"/>
</dbReference>
<accession>A0A0G0FC68</accession>
<dbReference type="GO" id="GO:0051536">
    <property type="term" value="F:iron-sulfur cluster binding"/>
    <property type="evidence" value="ECO:0007669"/>
    <property type="project" value="UniProtKB-KW"/>
</dbReference>
<dbReference type="PANTHER" id="PTHR43409">
    <property type="entry name" value="ANAEROBIC MAGNESIUM-PROTOPORPHYRIN IX MONOMETHYL ESTER CYCLASE-RELATED"/>
    <property type="match status" value="1"/>
</dbReference>
<dbReference type="PANTHER" id="PTHR43409:SF7">
    <property type="entry name" value="BLL1977 PROTEIN"/>
    <property type="match status" value="1"/>
</dbReference>
<keyword evidence="2" id="KW-0949">S-adenosyl-L-methionine</keyword>
<feature type="domain" description="Radical SAM core" evidence="7">
    <location>
        <begin position="193"/>
        <end position="428"/>
    </location>
</feature>
<dbReference type="GO" id="GO:0046872">
    <property type="term" value="F:metal ion binding"/>
    <property type="evidence" value="ECO:0007669"/>
    <property type="project" value="UniProtKB-KW"/>
</dbReference>
<dbReference type="SFLD" id="SFLDS00029">
    <property type="entry name" value="Radical_SAM"/>
    <property type="match status" value="1"/>
</dbReference>
<dbReference type="InterPro" id="IPR006158">
    <property type="entry name" value="Cobalamin-bd"/>
</dbReference>
<name>A0A0G0FC68_9BACT</name>
<keyword evidence="3" id="KW-0479">Metal-binding</keyword>
<dbReference type="Proteomes" id="UP000034508">
    <property type="component" value="Unassembled WGS sequence"/>
</dbReference>
<dbReference type="Gene3D" id="3.80.30.20">
    <property type="entry name" value="tm_1862 like domain"/>
    <property type="match status" value="1"/>
</dbReference>
<dbReference type="InterPro" id="IPR023404">
    <property type="entry name" value="rSAM_horseshoe"/>
</dbReference>
<protein>
    <submittedName>
        <fullName evidence="8">Radical SAM domain protein</fullName>
    </submittedName>
</protein>
<dbReference type="PROSITE" id="PS51332">
    <property type="entry name" value="B12_BINDING"/>
    <property type="match status" value="1"/>
</dbReference>
<dbReference type="Pfam" id="PF04055">
    <property type="entry name" value="Radical_SAM"/>
    <property type="match status" value="1"/>
</dbReference>
<feature type="domain" description="B12-binding" evidence="6">
    <location>
        <begin position="6"/>
        <end position="147"/>
    </location>
</feature>
<evidence type="ECO:0000256" key="1">
    <source>
        <dbReference type="ARBA" id="ARBA00001966"/>
    </source>
</evidence>
<sequence>MSTARTKVVLVIPSSERVKVLRTAYSPPLGLLAIGASLLQATKNTDVLVLNGELYSTENALVEDIVAYKPNIVGISTNVGCYKTALSIAKKLKTQNRYLIVLGGPYVSTMWKECLKNRPYIDYCVVGDGEIPMVKLSNGVPPERIDGLAKRDFLGEPHLIPQIDLPLDSYPDPDWSLIDARVYQEAYRQTYKQADAISACINAMKGCRWQERSGGCIFCALLRSKLRQRSPERVWQEINRLYDKYGCNHFWELSDTIGCDIDWLRRFNSLKPNRPILFKGYLRASETTQESVKLLSTLGYNEVFIGIESGDNAILKAANKGSTVALNKRATILLRDAGIKTFASVVLGLPGESRQSLQATYDHVCDLFENGMNTLSVCIFAPYVGSRAFLRLLDDEKIGGQYRGSDVFDWPLFSRLWVQTQCICEWSDIAEYNKRLSSIPSSLYEDNFSYVEKEYDI</sequence>
<dbReference type="PROSITE" id="PS51918">
    <property type="entry name" value="RADICAL_SAM"/>
    <property type="match status" value="1"/>
</dbReference>
<keyword evidence="4" id="KW-0408">Iron</keyword>
<reference evidence="8 9" key="1">
    <citation type="journal article" date="2015" name="Nature">
        <title>rRNA introns, odd ribosomes, and small enigmatic genomes across a large radiation of phyla.</title>
        <authorList>
            <person name="Brown C.T."/>
            <person name="Hug L.A."/>
            <person name="Thomas B.C."/>
            <person name="Sharon I."/>
            <person name="Castelle C.J."/>
            <person name="Singh A."/>
            <person name="Wilkins M.J."/>
            <person name="Williams K.H."/>
            <person name="Banfield J.F."/>
        </authorList>
    </citation>
    <scope>NUCLEOTIDE SEQUENCE [LARGE SCALE GENOMIC DNA]</scope>
</reference>
<evidence type="ECO:0000256" key="5">
    <source>
        <dbReference type="ARBA" id="ARBA00023014"/>
    </source>
</evidence>
<dbReference type="SUPFAM" id="SSF102114">
    <property type="entry name" value="Radical SAM enzymes"/>
    <property type="match status" value="1"/>
</dbReference>
<evidence type="ECO:0000313" key="9">
    <source>
        <dbReference type="Proteomes" id="UP000034508"/>
    </source>
</evidence>
<dbReference type="GO" id="GO:0031419">
    <property type="term" value="F:cobalamin binding"/>
    <property type="evidence" value="ECO:0007669"/>
    <property type="project" value="InterPro"/>
</dbReference>
<evidence type="ECO:0000313" key="8">
    <source>
        <dbReference type="EMBL" id="KKQ16768.1"/>
    </source>
</evidence>
<dbReference type="InterPro" id="IPR058240">
    <property type="entry name" value="rSAM_sf"/>
</dbReference>
<evidence type="ECO:0000259" key="6">
    <source>
        <dbReference type="PROSITE" id="PS51332"/>
    </source>
</evidence>
<dbReference type="EMBL" id="LBSM01000027">
    <property type="protein sequence ID" value="KKQ16768.1"/>
    <property type="molecule type" value="Genomic_DNA"/>
</dbReference>
<dbReference type="SMART" id="SM00729">
    <property type="entry name" value="Elp3"/>
    <property type="match status" value="1"/>
</dbReference>